<dbReference type="RefSeq" id="WP_038352337.1">
    <property type="nucleotide sequence ID" value="NZ_CP019962.1"/>
</dbReference>
<dbReference type="Proteomes" id="UP000192391">
    <property type="component" value="Chromosome"/>
</dbReference>
<keyword evidence="1" id="KW-0472">Membrane</keyword>
<proteinExistence type="predicted"/>
<dbReference type="Pfam" id="PF26593">
    <property type="entry name" value="TraC-like"/>
    <property type="match status" value="1"/>
</dbReference>
<evidence type="ECO:0000259" key="2">
    <source>
        <dbReference type="Pfam" id="PF26593"/>
    </source>
</evidence>
<keyword evidence="1" id="KW-0812">Transmembrane</keyword>
<dbReference type="AlphaFoldDB" id="A0AAC9QWW4"/>
<evidence type="ECO:0000313" key="4">
    <source>
        <dbReference type="Proteomes" id="UP000192391"/>
    </source>
</evidence>
<feature type="transmembrane region" description="Helical" evidence="1">
    <location>
        <begin position="6"/>
        <end position="21"/>
    </location>
</feature>
<sequence length="228" mass="27043">MYIIIYLIIIAFGALCLYFFYRKRKKEKAEEENMYKGETANDFMNTKNIRRQVLFTKDDKRCSYIEIEPVNIDLLSDKDMASITESLTAELSELRYPFKYYALSKPEDNRSIMAQYSKIIQSTDDPVIRNILRNEIQQRQTQVQNAEMPTRKYYFHLWADRETDEEFKKRVESLREKLDNCGIKAKIISQTEIVEFIEMVANPQYAVPEDLKPEINFSFLIKQYGGDV</sequence>
<evidence type="ECO:0000256" key="1">
    <source>
        <dbReference type="SAM" id="Phobius"/>
    </source>
</evidence>
<protein>
    <recommendedName>
        <fullName evidence="2">TraC-like domain-containing protein</fullName>
    </recommendedName>
</protein>
<reference evidence="4" key="1">
    <citation type="journal article" date="2017" name="Sci. Rep.">
        <title>Determination of the Genome and Primary Transcriptome of Syngas Fermenting Eubacterium limosum ATCC 8486.</title>
        <authorList>
            <person name="Song Y."/>
            <person name="Shin J."/>
            <person name="Jeong Y."/>
            <person name="Jin S."/>
            <person name="Lee J.K."/>
            <person name="Kim D.R."/>
            <person name="Kim S.C."/>
            <person name="Cho S."/>
            <person name="Cho B.K."/>
        </authorList>
    </citation>
    <scope>NUCLEOTIDE SEQUENCE [LARGE SCALE GENOMIC DNA]</scope>
    <source>
        <strain evidence="4">ATCC 8486</strain>
    </source>
</reference>
<dbReference type="InterPro" id="IPR058596">
    <property type="entry name" value="TraC-like_dom"/>
</dbReference>
<evidence type="ECO:0000313" key="3">
    <source>
        <dbReference type="EMBL" id="ARD67043.1"/>
    </source>
</evidence>
<dbReference type="KEGG" id="elim:B2M23_16545"/>
<name>A0AAC9QWW4_EUBLI</name>
<gene>
    <name evidence="3" type="ORF">B2M23_16545</name>
</gene>
<accession>A0AAC9QWW4</accession>
<feature type="domain" description="TraC-like" evidence="2">
    <location>
        <begin position="57"/>
        <end position="180"/>
    </location>
</feature>
<keyword evidence="1" id="KW-1133">Transmembrane helix</keyword>
<organism evidence="3 4">
    <name type="scientific">Eubacterium limosum</name>
    <dbReference type="NCBI Taxonomy" id="1736"/>
    <lineage>
        <taxon>Bacteria</taxon>
        <taxon>Bacillati</taxon>
        <taxon>Bacillota</taxon>
        <taxon>Clostridia</taxon>
        <taxon>Eubacteriales</taxon>
        <taxon>Eubacteriaceae</taxon>
        <taxon>Eubacterium</taxon>
    </lineage>
</organism>
<dbReference type="EMBL" id="CP019962">
    <property type="protein sequence ID" value="ARD67043.1"/>
    <property type="molecule type" value="Genomic_DNA"/>
</dbReference>